<keyword evidence="1" id="KW-0175">Coiled coil</keyword>
<feature type="region of interest" description="Disordered" evidence="2">
    <location>
        <begin position="1"/>
        <end position="169"/>
    </location>
</feature>
<feature type="compositionally biased region" description="Basic and acidic residues" evidence="2">
    <location>
        <begin position="77"/>
        <end position="90"/>
    </location>
</feature>
<feature type="compositionally biased region" description="Basic and acidic residues" evidence="2">
    <location>
        <begin position="19"/>
        <end position="39"/>
    </location>
</feature>
<evidence type="ECO:0000256" key="2">
    <source>
        <dbReference type="SAM" id="MobiDB-lite"/>
    </source>
</evidence>
<feature type="coiled-coil region" evidence="1">
    <location>
        <begin position="187"/>
        <end position="236"/>
    </location>
</feature>
<feature type="region of interest" description="Disordered" evidence="2">
    <location>
        <begin position="263"/>
        <end position="288"/>
    </location>
</feature>
<protein>
    <submittedName>
        <fullName evidence="3">Uncharacterized protein</fullName>
    </submittedName>
</protein>
<feature type="compositionally biased region" description="Polar residues" evidence="2">
    <location>
        <begin position="138"/>
        <end position="163"/>
    </location>
</feature>
<evidence type="ECO:0000256" key="1">
    <source>
        <dbReference type="SAM" id="Coils"/>
    </source>
</evidence>
<feature type="region of interest" description="Disordered" evidence="2">
    <location>
        <begin position="611"/>
        <end position="632"/>
    </location>
</feature>
<dbReference type="AlphaFoldDB" id="A0AA39Q3J0"/>
<evidence type="ECO:0000313" key="4">
    <source>
        <dbReference type="Proteomes" id="UP001175228"/>
    </source>
</evidence>
<accession>A0AA39Q3J0</accession>
<evidence type="ECO:0000313" key="3">
    <source>
        <dbReference type="EMBL" id="KAK0494945.1"/>
    </source>
</evidence>
<dbReference type="EMBL" id="JAUEPU010000019">
    <property type="protein sequence ID" value="KAK0494945.1"/>
    <property type="molecule type" value="Genomic_DNA"/>
</dbReference>
<keyword evidence="4" id="KW-1185">Reference proteome</keyword>
<comment type="caution">
    <text evidence="3">The sequence shown here is derived from an EMBL/GenBank/DDBJ whole genome shotgun (WGS) entry which is preliminary data.</text>
</comment>
<proteinExistence type="predicted"/>
<gene>
    <name evidence="3" type="ORF">EDD18DRAFT_1354939</name>
</gene>
<reference evidence="3" key="1">
    <citation type="submission" date="2023-06" db="EMBL/GenBank/DDBJ databases">
        <authorList>
            <consortium name="Lawrence Berkeley National Laboratory"/>
            <person name="Ahrendt S."/>
            <person name="Sahu N."/>
            <person name="Indic B."/>
            <person name="Wong-Bajracharya J."/>
            <person name="Merenyi Z."/>
            <person name="Ke H.-M."/>
            <person name="Monk M."/>
            <person name="Kocsube S."/>
            <person name="Drula E."/>
            <person name="Lipzen A."/>
            <person name="Balint B."/>
            <person name="Henrissat B."/>
            <person name="Andreopoulos B."/>
            <person name="Martin F.M."/>
            <person name="Harder C.B."/>
            <person name="Rigling D."/>
            <person name="Ford K.L."/>
            <person name="Foster G.D."/>
            <person name="Pangilinan J."/>
            <person name="Papanicolaou A."/>
            <person name="Barry K."/>
            <person name="LaButti K."/>
            <person name="Viragh M."/>
            <person name="Koriabine M."/>
            <person name="Yan M."/>
            <person name="Riley R."/>
            <person name="Champramary S."/>
            <person name="Plett K.L."/>
            <person name="Tsai I.J."/>
            <person name="Slot J."/>
            <person name="Sipos G."/>
            <person name="Plett J."/>
            <person name="Nagy L.G."/>
            <person name="Grigoriev I.V."/>
        </authorList>
    </citation>
    <scope>NUCLEOTIDE SEQUENCE</scope>
    <source>
        <strain evidence="3">HWK02</strain>
    </source>
</reference>
<name>A0AA39Q3J0_9AGAR</name>
<dbReference type="Proteomes" id="UP001175228">
    <property type="component" value="Unassembled WGS sequence"/>
</dbReference>
<organism evidence="3 4">
    <name type="scientific">Armillaria luteobubalina</name>
    <dbReference type="NCBI Taxonomy" id="153913"/>
    <lineage>
        <taxon>Eukaryota</taxon>
        <taxon>Fungi</taxon>
        <taxon>Dikarya</taxon>
        <taxon>Basidiomycota</taxon>
        <taxon>Agaricomycotina</taxon>
        <taxon>Agaricomycetes</taxon>
        <taxon>Agaricomycetidae</taxon>
        <taxon>Agaricales</taxon>
        <taxon>Marasmiineae</taxon>
        <taxon>Physalacriaceae</taxon>
        <taxon>Armillaria</taxon>
    </lineage>
</organism>
<feature type="compositionally biased region" description="Basic and acidic residues" evidence="2">
    <location>
        <begin position="99"/>
        <end position="111"/>
    </location>
</feature>
<sequence>MANQVVHSAKPYQKPPGKKHSDTDHKAEDKEKARSEPSHKHWTSNILKMTDIQQKHDNKAANLRRMMPSNPPEQENEDQRPWDSMEDTPRSIRPTKATRKGDNFFHQEDVHQNVNEQSAGGDQDPFQAEIAAPHRSHTSSQGSEWLHQIQTNASDSEGSQHQPSPSPVYVPAAHLKQLMGKLQADLKKDFNNKITELEKQKQKDQELFREKERALNKRLEATKSELQGERDCQEHASGFSSPQEYEELLRLCAESSRRRSELSLDQGRKAVNPEQHEEGPQDNEEEMDEDVGLIVPEGSTPLPSTPIDLATCPPFHHTKDIVFEGVDVMKVEQYLAQEETLFLVCFLGCNALLCDQNTGPNILMSLRWERYDVDMSNMTIAAAAPQLVERRGCVQPPSPGQPLHTLILSDVPPKLERLIQSKHIFIYSPDMAFLALSAQDIFAPHETFMGMMHASNSSNAICHNDPTNASLHREMMVTVLSYSQPIRDAVVHLFHCQQSEVNTCTMENIDTLIFRPTQASVKAKNVPPTIGYAVYMTPPRNAAATAIAAWVDAVKNIQVEHPKMVLSYHMHRDFKCRICKDISHNDPDCPWPKTDGYLGLKADTIFGKNDKSRTTTKAKGFRQGVVRGRKRG</sequence>